<evidence type="ECO:0000256" key="1">
    <source>
        <dbReference type="SAM" id="Coils"/>
    </source>
</evidence>
<reference evidence="2" key="1">
    <citation type="journal article" date="2021" name="Proc. Natl. Acad. Sci. U.S.A.">
        <title>A Catalog of Tens of Thousands of Viruses from Human Metagenomes Reveals Hidden Associations with Chronic Diseases.</title>
        <authorList>
            <person name="Tisza M.J."/>
            <person name="Buck C.B."/>
        </authorList>
    </citation>
    <scope>NUCLEOTIDE SEQUENCE</scope>
    <source>
        <strain evidence="2">Ctdsp2</strain>
    </source>
</reference>
<proteinExistence type="predicted"/>
<accession>A0A8S5N803</accession>
<feature type="coiled-coil region" evidence="1">
    <location>
        <begin position="31"/>
        <end position="62"/>
    </location>
</feature>
<name>A0A8S5N803_9CAUD</name>
<evidence type="ECO:0000313" key="2">
    <source>
        <dbReference type="EMBL" id="DAD90402.1"/>
    </source>
</evidence>
<sequence length="133" mass="15862">MDIRAKNYLQEVRELYLAAEQDEEVAQGYLLLAEKCKLKKYMELLEKARDKADQSAAVYNQRKQIVIEQIKELKYSVFVHVLMGIYVDFKMLKEIAYDEHISYQEVRGMHEPALKCFEEFHSDALDEWERGRH</sequence>
<keyword evidence="1" id="KW-0175">Coiled coil</keyword>
<dbReference type="EMBL" id="BK015085">
    <property type="protein sequence ID" value="DAD90402.1"/>
    <property type="molecule type" value="Genomic_DNA"/>
</dbReference>
<organism evidence="2">
    <name type="scientific">Myoviridae sp. ctdsp2</name>
    <dbReference type="NCBI Taxonomy" id="2826672"/>
    <lineage>
        <taxon>Viruses</taxon>
        <taxon>Duplodnaviria</taxon>
        <taxon>Heunggongvirae</taxon>
        <taxon>Uroviricota</taxon>
        <taxon>Caudoviricetes</taxon>
    </lineage>
</organism>
<protein>
    <submittedName>
        <fullName evidence="2">Uncharacterized protein</fullName>
    </submittedName>
</protein>